<comment type="caution">
    <text evidence="1">The sequence shown here is derived from an EMBL/GenBank/DDBJ whole genome shotgun (WGS) entry which is preliminary data.</text>
</comment>
<keyword evidence="2" id="KW-1185">Reference proteome</keyword>
<dbReference type="AlphaFoldDB" id="A0A401PY65"/>
<dbReference type="Proteomes" id="UP000288216">
    <property type="component" value="Unassembled WGS sequence"/>
</dbReference>
<protein>
    <submittedName>
        <fullName evidence="1">Uncharacterized protein</fullName>
    </submittedName>
</protein>
<gene>
    <name evidence="1" type="ORF">scyTo_0019355</name>
</gene>
<evidence type="ECO:0000313" key="2">
    <source>
        <dbReference type="Proteomes" id="UP000288216"/>
    </source>
</evidence>
<sequence>MIVFWVDLMEPPLEQLSCEIVPEGIQRGTSDSGCSLGWNYVVSHRKQQSAVILEAVSCGSRSCEPAVGAGAVNQLWDQEL</sequence>
<reference evidence="1 2" key="1">
    <citation type="journal article" date="2018" name="Nat. Ecol. Evol.">
        <title>Shark genomes provide insights into elasmobranch evolution and the origin of vertebrates.</title>
        <authorList>
            <person name="Hara Y"/>
            <person name="Yamaguchi K"/>
            <person name="Onimaru K"/>
            <person name="Kadota M"/>
            <person name="Koyanagi M"/>
            <person name="Keeley SD"/>
            <person name="Tatsumi K"/>
            <person name="Tanaka K"/>
            <person name="Motone F"/>
            <person name="Kageyama Y"/>
            <person name="Nozu R"/>
            <person name="Adachi N"/>
            <person name="Nishimura O"/>
            <person name="Nakagawa R"/>
            <person name="Tanegashima C"/>
            <person name="Kiyatake I"/>
            <person name="Matsumoto R"/>
            <person name="Murakumo K"/>
            <person name="Nishida K"/>
            <person name="Terakita A"/>
            <person name="Kuratani S"/>
            <person name="Sato K"/>
            <person name="Hyodo S Kuraku.S."/>
        </authorList>
    </citation>
    <scope>NUCLEOTIDE SEQUENCE [LARGE SCALE GENOMIC DNA]</scope>
</reference>
<accession>A0A401PY65</accession>
<dbReference type="EMBL" id="BFAA01014329">
    <property type="protein sequence ID" value="GCB78062.1"/>
    <property type="molecule type" value="Genomic_DNA"/>
</dbReference>
<evidence type="ECO:0000313" key="1">
    <source>
        <dbReference type="EMBL" id="GCB78062.1"/>
    </source>
</evidence>
<name>A0A401PY65_SCYTO</name>
<organism evidence="1 2">
    <name type="scientific">Scyliorhinus torazame</name>
    <name type="common">Cloudy catshark</name>
    <name type="synonym">Catulus torazame</name>
    <dbReference type="NCBI Taxonomy" id="75743"/>
    <lineage>
        <taxon>Eukaryota</taxon>
        <taxon>Metazoa</taxon>
        <taxon>Chordata</taxon>
        <taxon>Craniata</taxon>
        <taxon>Vertebrata</taxon>
        <taxon>Chondrichthyes</taxon>
        <taxon>Elasmobranchii</taxon>
        <taxon>Galeomorphii</taxon>
        <taxon>Galeoidea</taxon>
        <taxon>Carcharhiniformes</taxon>
        <taxon>Scyliorhinidae</taxon>
        <taxon>Scyliorhinus</taxon>
    </lineage>
</organism>
<proteinExistence type="predicted"/>